<evidence type="ECO:0008006" key="3">
    <source>
        <dbReference type="Google" id="ProtNLM"/>
    </source>
</evidence>
<organism evidence="1 2">
    <name type="scientific">Xylaria bambusicola</name>
    <dbReference type="NCBI Taxonomy" id="326684"/>
    <lineage>
        <taxon>Eukaryota</taxon>
        <taxon>Fungi</taxon>
        <taxon>Dikarya</taxon>
        <taxon>Ascomycota</taxon>
        <taxon>Pezizomycotina</taxon>
        <taxon>Sordariomycetes</taxon>
        <taxon>Xylariomycetidae</taxon>
        <taxon>Xylariales</taxon>
        <taxon>Xylariaceae</taxon>
        <taxon>Xylaria</taxon>
    </lineage>
</organism>
<protein>
    <recommendedName>
        <fullName evidence="3">Clr5 domain-containing protein</fullName>
    </recommendedName>
</protein>
<dbReference type="EMBL" id="JAWHQM010000035">
    <property type="protein sequence ID" value="KAK5633810.1"/>
    <property type="molecule type" value="Genomic_DNA"/>
</dbReference>
<reference evidence="1 2" key="1">
    <citation type="submission" date="2023-10" db="EMBL/GenBank/DDBJ databases">
        <title>Draft genome sequence of Xylaria bambusicola isolate GMP-LS, the root and basal stem rot pathogen of sugarcane in Indonesia.</title>
        <authorList>
            <person name="Selvaraj P."/>
            <person name="Muralishankar V."/>
            <person name="Muruganantham S."/>
            <person name="Sp S."/>
            <person name="Haryani S."/>
            <person name="Lau K.J.X."/>
            <person name="Naqvi N.I."/>
        </authorList>
    </citation>
    <scope>NUCLEOTIDE SEQUENCE [LARGE SCALE GENOMIC DNA]</scope>
    <source>
        <strain evidence="1">GMP-LS</strain>
    </source>
</reference>
<name>A0AAN7UJR8_9PEZI</name>
<dbReference type="Proteomes" id="UP001305414">
    <property type="component" value="Unassembled WGS sequence"/>
</dbReference>
<sequence length="415" mass="47930">MRRCDGHSRRRTGVLRVFFKNNRQADVANMLHLQQHRLAMGKESTFRRNGRAIDVEAYMRRKGLRSADLLERVQPGDLPPTLRCRTPPLLPLLPKKIDAPDDFVLQEAYLHWTVEHPLMPPQMDANYFKGIDNYQESEAMRSVLLLTHGCWLLSIGRINDGGAFCRQSFSTIDKVLDESSHFAVYELLSSLSRYPDLGIQRLLWSYLVKYAAKVGGVTERLRRMLKTFANLAQNFSLEHNVAMMQWGRRFSSGQSNGTFDGKPFDYTLIEPDDELDSEPAELLQPAYTSSERWDILSMNRSYYHRYYLNQGTWEADKIPTATIYSGDSWSLRADLLLILGNQTAWTDERIPAIAEKMLSEIPSENPPQYLQFVCLYALAQTSHARCWDKQARHSPDHERAREYLQKAIEGTYILE</sequence>
<evidence type="ECO:0000313" key="2">
    <source>
        <dbReference type="Proteomes" id="UP001305414"/>
    </source>
</evidence>
<evidence type="ECO:0000313" key="1">
    <source>
        <dbReference type="EMBL" id="KAK5633810.1"/>
    </source>
</evidence>
<accession>A0AAN7UJR8</accession>
<dbReference type="AlphaFoldDB" id="A0AAN7UJR8"/>
<keyword evidence="2" id="KW-1185">Reference proteome</keyword>
<proteinExistence type="predicted"/>
<comment type="caution">
    <text evidence="1">The sequence shown here is derived from an EMBL/GenBank/DDBJ whole genome shotgun (WGS) entry which is preliminary data.</text>
</comment>
<gene>
    <name evidence="1" type="ORF">RRF57_009524</name>
</gene>